<protein>
    <submittedName>
        <fullName evidence="3">Surfactin synthase thioesterase subunit</fullName>
    </submittedName>
</protein>
<dbReference type="PANTHER" id="PTHR11487">
    <property type="entry name" value="THIOESTERASE"/>
    <property type="match status" value="1"/>
</dbReference>
<evidence type="ECO:0000313" key="3">
    <source>
        <dbReference type="EMBL" id="NYH25692.1"/>
    </source>
</evidence>
<dbReference type="Pfam" id="PF00975">
    <property type="entry name" value="Thioesterase"/>
    <property type="match status" value="1"/>
</dbReference>
<evidence type="ECO:0000313" key="4">
    <source>
        <dbReference type="Proteomes" id="UP000540929"/>
    </source>
</evidence>
<comment type="similarity">
    <text evidence="1">Belongs to the thioesterase family.</text>
</comment>
<keyword evidence="4" id="KW-1185">Reference proteome</keyword>
<dbReference type="EMBL" id="JACCAS010000002">
    <property type="protein sequence ID" value="NYH25692.1"/>
    <property type="molecule type" value="Genomic_DNA"/>
</dbReference>
<dbReference type="InterPro" id="IPR029058">
    <property type="entry name" value="AB_hydrolase_fold"/>
</dbReference>
<comment type="caution">
    <text evidence="3">The sequence shown here is derived from an EMBL/GenBank/DDBJ whole genome shotgun (WGS) entry which is preliminary data.</text>
</comment>
<name>A0A7Y9WRH0_9BURK</name>
<dbReference type="InterPro" id="IPR012223">
    <property type="entry name" value="TEII"/>
</dbReference>
<feature type="domain" description="Thioesterase" evidence="2">
    <location>
        <begin position="6"/>
        <end position="230"/>
    </location>
</feature>
<dbReference type="RefSeq" id="WP_179745548.1">
    <property type="nucleotide sequence ID" value="NZ_JACCAS010000002.1"/>
</dbReference>
<dbReference type="PANTHER" id="PTHR11487:SF0">
    <property type="entry name" value="S-ACYL FATTY ACID SYNTHASE THIOESTERASE, MEDIUM CHAIN"/>
    <property type="match status" value="1"/>
</dbReference>
<dbReference type="GO" id="GO:0008610">
    <property type="term" value="P:lipid biosynthetic process"/>
    <property type="evidence" value="ECO:0007669"/>
    <property type="project" value="TreeGrafter"/>
</dbReference>
<evidence type="ECO:0000259" key="2">
    <source>
        <dbReference type="Pfam" id="PF00975"/>
    </source>
</evidence>
<dbReference type="SUPFAM" id="SSF53474">
    <property type="entry name" value="alpha/beta-Hydrolases"/>
    <property type="match status" value="1"/>
</dbReference>
<dbReference type="InterPro" id="IPR001031">
    <property type="entry name" value="Thioesterase"/>
</dbReference>
<dbReference type="AlphaFoldDB" id="A0A7Y9WRH0"/>
<evidence type="ECO:0000256" key="1">
    <source>
        <dbReference type="ARBA" id="ARBA00007169"/>
    </source>
</evidence>
<gene>
    <name evidence="3" type="ORF">GGD40_005263</name>
</gene>
<organism evidence="3 4">
    <name type="scientific">Paraburkholderia bryophila</name>
    <dbReference type="NCBI Taxonomy" id="420952"/>
    <lineage>
        <taxon>Bacteria</taxon>
        <taxon>Pseudomonadati</taxon>
        <taxon>Pseudomonadota</taxon>
        <taxon>Betaproteobacteria</taxon>
        <taxon>Burkholderiales</taxon>
        <taxon>Burkholderiaceae</taxon>
        <taxon>Paraburkholderia</taxon>
    </lineage>
</organism>
<sequence length="253" mass="27469">MDAPITLVCLPYAGGSRAMYSGWSKQMPSWIDLCPLDPPGHGQRRSTPAAGSWSELVDALVQALPDTAASGDIAIFGHSMGALAGYELAHALRETTGRSPVWLGVSACTAPSRREFNTQWRTCSDEAMIDELRRLGGTPAELLDDRDFIELALPTLRTDFDLCGTYRADPRRAPLDCRVTAFGGVDDAVSQAPGALDAWADVTRAKFERRLFQGGHFYLNEVAGSVIEAVVSALSTARMQSRAPLEGRPWTLW</sequence>
<dbReference type="Gene3D" id="3.40.50.1820">
    <property type="entry name" value="alpha/beta hydrolase"/>
    <property type="match status" value="1"/>
</dbReference>
<proteinExistence type="inferred from homology"/>
<dbReference type="Proteomes" id="UP000540929">
    <property type="component" value="Unassembled WGS sequence"/>
</dbReference>
<reference evidence="3 4" key="1">
    <citation type="submission" date="2020-07" db="EMBL/GenBank/DDBJ databases">
        <title>Exploring microbial biodiversity for novel pathways involved in the catabolism of aromatic compounds derived from lignin.</title>
        <authorList>
            <person name="Elkins J."/>
        </authorList>
    </citation>
    <scope>NUCLEOTIDE SEQUENCE [LARGE SCALE GENOMIC DNA]</scope>
    <source>
        <strain evidence="3 4">H2C3C</strain>
    </source>
</reference>
<accession>A0A7Y9WRH0</accession>